<feature type="coiled-coil region" evidence="1">
    <location>
        <begin position="36"/>
        <end position="94"/>
    </location>
</feature>
<evidence type="ECO:0000313" key="4">
    <source>
        <dbReference type="RefSeq" id="XP_044771228.1"/>
    </source>
</evidence>
<reference evidence="4" key="1">
    <citation type="submission" date="2025-08" db="UniProtKB">
        <authorList>
            <consortium name="RefSeq"/>
        </authorList>
    </citation>
    <scope>IDENTIFICATION</scope>
    <source>
        <tissue evidence="4">Blood</tissue>
    </source>
</reference>
<dbReference type="RefSeq" id="XP_044771228.1">
    <property type="nucleotide sequence ID" value="XM_044915293.1"/>
</dbReference>
<protein>
    <submittedName>
        <fullName evidence="4">Kinesin-like protein KIF19</fullName>
    </submittedName>
</protein>
<dbReference type="KEGG" id="nsu:123324872"/>
<evidence type="ECO:0000256" key="1">
    <source>
        <dbReference type="SAM" id="Coils"/>
    </source>
</evidence>
<organism evidence="3 4">
    <name type="scientific">Neomonachus schauinslandi</name>
    <name type="common">Hawaiian monk seal</name>
    <name type="synonym">Monachus schauinslandi</name>
    <dbReference type="NCBI Taxonomy" id="29088"/>
    <lineage>
        <taxon>Eukaryota</taxon>
        <taxon>Metazoa</taxon>
        <taxon>Chordata</taxon>
        <taxon>Craniata</taxon>
        <taxon>Vertebrata</taxon>
        <taxon>Euteleostomi</taxon>
        <taxon>Mammalia</taxon>
        <taxon>Eutheria</taxon>
        <taxon>Laurasiatheria</taxon>
        <taxon>Carnivora</taxon>
        <taxon>Caniformia</taxon>
        <taxon>Pinnipedia</taxon>
        <taxon>Phocidae</taxon>
        <taxon>Monachinae</taxon>
        <taxon>Monachini</taxon>
        <taxon>Neomonachus</taxon>
    </lineage>
</organism>
<keyword evidence="1" id="KW-0175">Coiled coil</keyword>
<feature type="region of interest" description="Disordered" evidence="2">
    <location>
        <begin position="1"/>
        <end position="36"/>
    </location>
</feature>
<sequence>MATRFREAWVQGRAPRHAPAGSTDRRRPPERPVTPQAGLEQRLANAKRKALQLEKLLPTQVISEDQREVLRLLCRAHELELENTELQAGKLRRRHLLCQKDFVIQRHHQHWWLCEQLIHDLWQLIQGMSGHLCAFPGPADGGIPVPKALDRAR</sequence>
<name>A0A8M1MF77_NEOSC</name>
<evidence type="ECO:0000313" key="3">
    <source>
        <dbReference type="Proteomes" id="UP000248481"/>
    </source>
</evidence>
<proteinExistence type="predicted"/>
<accession>A0A8M1MF77</accession>
<dbReference type="AlphaFoldDB" id="A0A8M1MF77"/>
<dbReference type="Proteomes" id="UP000248481">
    <property type="component" value="Chromosome 5"/>
</dbReference>
<keyword evidence="3" id="KW-1185">Reference proteome</keyword>
<gene>
    <name evidence="4" type="primary">LOC123324872</name>
</gene>
<dbReference type="GeneID" id="123324872"/>
<evidence type="ECO:0000256" key="2">
    <source>
        <dbReference type="SAM" id="MobiDB-lite"/>
    </source>
</evidence>